<dbReference type="RefSeq" id="XP_010279265.1">
    <property type="nucleotide sequence ID" value="XM_010280963.2"/>
</dbReference>
<keyword evidence="6" id="KW-0809">Transit peptide</keyword>
<dbReference type="SUPFAM" id="SSF48452">
    <property type="entry name" value="TPR-like"/>
    <property type="match status" value="1"/>
</dbReference>
<dbReference type="InterPro" id="IPR046848">
    <property type="entry name" value="E_motif"/>
</dbReference>
<dbReference type="Pfam" id="PF20431">
    <property type="entry name" value="E_motif"/>
    <property type="match status" value="1"/>
</dbReference>
<dbReference type="GO" id="GO:0009507">
    <property type="term" value="C:chloroplast"/>
    <property type="evidence" value="ECO:0007669"/>
    <property type="project" value="UniProtKB-SubCell"/>
</dbReference>
<dbReference type="InterPro" id="IPR002885">
    <property type="entry name" value="PPR_rpt"/>
</dbReference>
<keyword evidence="3" id="KW-0150">Chloroplast</keyword>
<dbReference type="GO" id="GO:0009451">
    <property type="term" value="P:RNA modification"/>
    <property type="evidence" value="ECO:0007669"/>
    <property type="project" value="InterPro"/>
</dbReference>
<sequence length="952" mass="106603">MAKALLHSYSSLATYPTFPKTQKSPSLQLSKLSEHRATTTSLKEICKNGDLKRAFLSFTSFFANQSPPPFPLDEAYSSILDLCALKKAIEQGQQIHAHILTSNCAFDSAFLSTKLVFMYGKCGAPMEAQKLFDQIPHRTIFTWNAMIGAYVSNGKPYRALQLYREMRMLGVTPDACTFPCILKACAGLIDLQSGAEIHGLAIKCGFGSFLFVANALVAMYAKFNDFNRARQLFDRMVVKEDVVSWNSIISAYSANGQPLEALRLLREMQKGGVSMNSYTAVGVLQACDDPSLIKLGMEIHAAVLKSSLYLHVYEANALVVMYARCGRMDKAARVFNKMDEKDNVSWNSMLSGFVQNELYDKAVGFFHEMQETGQKPDLVSIINIVSALGRLGSLFNGMECHAYAIKHGLHSDLQIGNTLVDMYSKCSCVSYMERVFYNIPDKDLISWTTAIAGYAQNKCYLEALRKFQEVQMKGIKVDELMIGSVLLACSGLRCTSHVKQIHCYIMRRGLFDLVLQNIVLDVYGDCGDIEYASRMFEEMKDKDIVSWTSMISCYVHNGLADEALDLFSDMMHNGIVPDMVSIVSILSGAANLSALRKGKEIHGFLTRRDFGLDGSLASALVDMYARCGTIDSSYKIFNRIRSKDLILWTSMINACGMHGRGKEAIGLFEAMKEANLIPDHVTFLALLYACSHSGLIDEGRRYLELMKNEYQLEPWPEHYACLVDLLGRANRLDEAYKFVKSMPIAPTAVVWCALLGACRVHSNNELGEIAAHKLLELDPENPGNYVLVSNVFASMGKWKDVDEVRMRMKGMGLKKNPACTWIEVGNKVHAFTARDRCHPQTQEIYLKLDQMTEILESEGGYVADTKFVLQNVQEEEKLKMLHGHSERLAIAFGLIGTSEGTPIRITKNLRICGDCHVFTKMVSKFFKREIIMRDANRFHHFNGGVCSCGDFW</sequence>
<dbReference type="InterPro" id="IPR032867">
    <property type="entry name" value="DYW_dom"/>
</dbReference>
<evidence type="ECO:0000313" key="8">
    <source>
        <dbReference type="RefSeq" id="XP_010279265.1"/>
    </source>
</evidence>
<dbReference type="PROSITE" id="PS51375">
    <property type="entry name" value="PPR"/>
    <property type="match status" value="7"/>
</dbReference>
<evidence type="ECO:0000256" key="2">
    <source>
        <dbReference type="ARBA" id="ARBA00006643"/>
    </source>
</evidence>
<evidence type="ECO:0000256" key="1">
    <source>
        <dbReference type="ARBA" id="ARBA00004229"/>
    </source>
</evidence>
<dbReference type="Pfam" id="PF20430">
    <property type="entry name" value="Eplus_motif"/>
    <property type="match status" value="1"/>
</dbReference>
<name>A0A1U8BP59_NELNU</name>
<dbReference type="InterPro" id="IPR046960">
    <property type="entry name" value="PPR_At4g14850-like_plant"/>
</dbReference>
<dbReference type="KEGG" id="nnu:104613231"/>
<dbReference type="GeneID" id="104613231"/>
<evidence type="ECO:0000256" key="4">
    <source>
        <dbReference type="ARBA" id="ARBA00022640"/>
    </source>
</evidence>
<dbReference type="GO" id="GO:0008270">
    <property type="term" value="F:zinc ion binding"/>
    <property type="evidence" value="ECO:0007669"/>
    <property type="project" value="InterPro"/>
</dbReference>
<dbReference type="NCBIfam" id="TIGR00756">
    <property type="entry name" value="PPR"/>
    <property type="match status" value="8"/>
</dbReference>
<dbReference type="FunFam" id="1.25.40.10:FF:000725">
    <property type="entry name" value="Pentatricopeptide repeat-containing protein At3g63370, chloroplastic"/>
    <property type="match status" value="1"/>
</dbReference>
<dbReference type="InterPro" id="IPR046849">
    <property type="entry name" value="E2_motif"/>
</dbReference>
<dbReference type="Pfam" id="PF14432">
    <property type="entry name" value="DYW_deaminase"/>
    <property type="match status" value="1"/>
</dbReference>
<gene>
    <name evidence="8" type="primary">LOC104613231</name>
</gene>
<keyword evidence="5" id="KW-0677">Repeat</keyword>
<dbReference type="eggNOG" id="KOG4197">
    <property type="taxonomic scope" value="Eukaryota"/>
</dbReference>
<proteinExistence type="inferred from homology"/>
<dbReference type="InterPro" id="IPR011990">
    <property type="entry name" value="TPR-like_helical_dom_sf"/>
</dbReference>
<evidence type="ECO:0000313" key="7">
    <source>
        <dbReference type="Proteomes" id="UP000189703"/>
    </source>
</evidence>
<dbReference type="FunFam" id="1.25.40.10:FF:000341">
    <property type="entry name" value="Pentatricopeptide repeat-containing protein chloroplastic"/>
    <property type="match status" value="1"/>
</dbReference>
<dbReference type="Pfam" id="PF01535">
    <property type="entry name" value="PPR"/>
    <property type="match status" value="3"/>
</dbReference>
<dbReference type="GO" id="GO:0003723">
    <property type="term" value="F:RNA binding"/>
    <property type="evidence" value="ECO:0007669"/>
    <property type="project" value="InterPro"/>
</dbReference>
<comment type="similarity">
    <text evidence="2">Belongs to the PPR family. PCMP-H subfamily.</text>
</comment>
<keyword evidence="7" id="KW-1185">Reference proteome</keyword>
<dbReference type="Pfam" id="PF13041">
    <property type="entry name" value="PPR_2"/>
    <property type="match status" value="5"/>
</dbReference>
<organism evidence="7 8">
    <name type="scientific">Nelumbo nucifera</name>
    <name type="common">Sacred lotus</name>
    <dbReference type="NCBI Taxonomy" id="4432"/>
    <lineage>
        <taxon>Eukaryota</taxon>
        <taxon>Viridiplantae</taxon>
        <taxon>Streptophyta</taxon>
        <taxon>Embryophyta</taxon>
        <taxon>Tracheophyta</taxon>
        <taxon>Spermatophyta</taxon>
        <taxon>Magnoliopsida</taxon>
        <taxon>Proteales</taxon>
        <taxon>Nelumbonaceae</taxon>
        <taxon>Nelumbo</taxon>
    </lineage>
</organism>
<dbReference type="PANTHER" id="PTHR47926:SF377">
    <property type="entry name" value="OS04G0469400 PROTEIN"/>
    <property type="match status" value="1"/>
</dbReference>
<dbReference type="FunCoup" id="A0A1U8BP59">
    <property type="interactions" value="310"/>
</dbReference>
<comment type="subcellular location">
    <subcellularLocation>
        <location evidence="1">Plastid</location>
        <location evidence="1">Chloroplast</location>
    </subcellularLocation>
</comment>
<accession>A0A1U8BP59</accession>
<dbReference type="PANTHER" id="PTHR47926">
    <property type="entry name" value="PENTATRICOPEPTIDE REPEAT-CONTAINING PROTEIN"/>
    <property type="match status" value="1"/>
</dbReference>
<dbReference type="AlphaFoldDB" id="A0A1U8BP59"/>
<dbReference type="OrthoDB" id="1846880at2759"/>
<keyword evidence="4" id="KW-0934">Plastid</keyword>
<reference evidence="8" key="1">
    <citation type="submission" date="2025-08" db="UniProtKB">
        <authorList>
            <consortium name="RefSeq"/>
        </authorList>
    </citation>
    <scope>IDENTIFICATION</scope>
</reference>
<dbReference type="FunFam" id="1.25.40.10:FF:000073">
    <property type="entry name" value="Pentatricopeptide repeat-containing protein chloroplastic"/>
    <property type="match status" value="2"/>
</dbReference>
<evidence type="ECO:0000256" key="6">
    <source>
        <dbReference type="ARBA" id="ARBA00022946"/>
    </source>
</evidence>
<dbReference type="FunFam" id="1.25.40.10:FF:000144">
    <property type="entry name" value="Pentatricopeptide repeat-containing protein, mitochondrial"/>
    <property type="match status" value="1"/>
</dbReference>
<dbReference type="STRING" id="4432.A0A1U8BP59"/>
<evidence type="ECO:0000256" key="5">
    <source>
        <dbReference type="ARBA" id="ARBA00022737"/>
    </source>
</evidence>
<dbReference type="Proteomes" id="UP000189703">
    <property type="component" value="Unplaced"/>
</dbReference>
<dbReference type="FunFam" id="1.25.40.10:FF:000395">
    <property type="entry name" value="Pentatricopeptide repeat-containing protein chloroplastic"/>
    <property type="match status" value="1"/>
</dbReference>
<dbReference type="Gene3D" id="1.25.40.10">
    <property type="entry name" value="Tetratricopeptide repeat domain"/>
    <property type="match status" value="5"/>
</dbReference>
<evidence type="ECO:0000256" key="3">
    <source>
        <dbReference type="ARBA" id="ARBA00022528"/>
    </source>
</evidence>
<protein>
    <submittedName>
        <fullName evidence="8">Pentatricopeptide repeat-containing protein At3g63370, chloroplastic</fullName>
    </submittedName>
</protein>
<dbReference type="FunFam" id="1.25.40.10:FF:000366">
    <property type="entry name" value="Pentatricopeptide (PPR) repeat-containing protein"/>
    <property type="match status" value="1"/>
</dbReference>
<dbReference type="OMA" id="CRVHSNK"/>